<dbReference type="KEGG" id="mhaq:WC39_13530"/>
<dbReference type="PIRSF" id="PIRSF011474">
    <property type="entry name" value="Glucitol_operon_activator"/>
    <property type="match status" value="1"/>
</dbReference>
<protein>
    <submittedName>
        <fullName evidence="1">DNA-binding transcriptional activator GutM</fullName>
    </submittedName>
    <submittedName>
        <fullName evidence="4">Transcriptional regulator GutM</fullName>
    </submittedName>
</protein>
<reference evidence="7 8" key="2">
    <citation type="journal article" date="2019" name="Vet. Microbiol.">
        <title>Genetic characterization of susceptible and multi-drug resistant Mannheimia haemolytica isolated from high-risk stocker calves prior to and after antimicrobial metaphylaxis.</title>
        <authorList>
            <person name="Snyder E.R."/>
            <person name="Alvarez-Narvaez S."/>
            <person name="Credille B.C."/>
        </authorList>
    </citation>
    <scope>NUCLEOTIDE SEQUENCE [LARGE SCALE GENOMIC DNA]</scope>
    <source>
        <strain evidence="4 7">UGA-R5-128-1</strain>
        <strain evidence="3 8">UGA-R7-163-1</strain>
    </source>
</reference>
<evidence type="ECO:0000313" key="3">
    <source>
        <dbReference type="EMBL" id="TRB35936.1"/>
    </source>
</evidence>
<dbReference type="InterPro" id="IPR009693">
    <property type="entry name" value="Glucitol_operon_activator"/>
</dbReference>
<accession>A0A249A4K1</accession>
<dbReference type="EMBL" id="VAJI01000024">
    <property type="protein sequence ID" value="TRB35936.1"/>
    <property type="molecule type" value="Genomic_DNA"/>
</dbReference>
<dbReference type="KEGG" id="mhay:VK67_13535"/>
<dbReference type="EMBL" id="UGPN01000002">
    <property type="protein sequence ID" value="STY59793.1"/>
    <property type="molecule type" value="Genomic_DNA"/>
</dbReference>
<evidence type="ECO:0000313" key="5">
    <source>
        <dbReference type="Proteomes" id="UP000254031"/>
    </source>
</evidence>
<proteinExistence type="predicted"/>
<gene>
    <name evidence="4" type="primary">gutM</name>
    <name evidence="4" type="ORF">FEA53_10105</name>
    <name evidence="3" type="ORF">FEB89_10205</name>
    <name evidence="1" type="ORF">NCTC10638_00974</name>
    <name evidence="2" type="ORF">NCTC9380_01575</name>
</gene>
<evidence type="ECO:0000313" key="8">
    <source>
        <dbReference type="Proteomes" id="UP000318394"/>
    </source>
</evidence>
<evidence type="ECO:0000313" key="4">
    <source>
        <dbReference type="EMBL" id="TRB73574.1"/>
    </source>
</evidence>
<evidence type="ECO:0000313" key="7">
    <source>
        <dbReference type="Proteomes" id="UP000315164"/>
    </source>
</evidence>
<evidence type="ECO:0000313" key="2">
    <source>
        <dbReference type="EMBL" id="STY66282.1"/>
    </source>
</evidence>
<dbReference type="GeneID" id="67370359"/>
<dbReference type="Pfam" id="PF06923">
    <property type="entry name" value="GutM"/>
    <property type="match status" value="1"/>
</dbReference>
<evidence type="ECO:0000313" key="1">
    <source>
        <dbReference type="EMBL" id="STY59793.1"/>
    </source>
</evidence>
<dbReference type="Proteomes" id="UP000254031">
    <property type="component" value="Unassembled WGS sequence"/>
</dbReference>
<dbReference type="AlphaFoldDB" id="A0A249A4K1"/>
<dbReference type="GO" id="GO:0003677">
    <property type="term" value="F:DNA binding"/>
    <property type="evidence" value="ECO:0007669"/>
    <property type="project" value="UniProtKB-KW"/>
</dbReference>
<evidence type="ECO:0000313" key="6">
    <source>
        <dbReference type="Proteomes" id="UP000254802"/>
    </source>
</evidence>
<dbReference type="NCBIfam" id="NF007592">
    <property type="entry name" value="PRK10234.1"/>
    <property type="match status" value="1"/>
</dbReference>
<dbReference type="EMBL" id="VAJB01000023">
    <property type="protein sequence ID" value="TRB73574.1"/>
    <property type="molecule type" value="Genomic_DNA"/>
</dbReference>
<name>A0A249A4K1_MANHA</name>
<keyword evidence="1" id="KW-0238">DNA-binding</keyword>
<dbReference type="OrthoDB" id="4774974at2"/>
<dbReference type="Proteomes" id="UP000318394">
    <property type="component" value="Unassembled WGS sequence"/>
</dbReference>
<sequence length="126" mass="13972">MDSITLLIILAMIMWLLQAVLGWLQIKAFNQAFMEISKKGKVTVGRNSGRFNPKSVIVLAFDDEKKVVDSLCMKGFSVFARPQKLASVIGLSLDQIVPEKIFPSDKRSQFALKVAISSGYSCSDQK</sequence>
<dbReference type="Proteomes" id="UP000315164">
    <property type="component" value="Unassembled WGS sequence"/>
</dbReference>
<dbReference type="STRING" id="75985.WC39_13530"/>
<dbReference type="EMBL" id="UGPL01000006">
    <property type="protein sequence ID" value="STY66282.1"/>
    <property type="molecule type" value="Genomic_DNA"/>
</dbReference>
<dbReference type="RefSeq" id="WP_006249821.1">
    <property type="nucleotide sequence ID" value="NZ_CP011098.1"/>
</dbReference>
<reference evidence="5 6" key="1">
    <citation type="submission" date="2018-06" db="EMBL/GenBank/DDBJ databases">
        <authorList>
            <consortium name="Pathogen Informatics"/>
            <person name="Doyle S."/>
        </authorList>
    </citation>
    <scope>NUCLEOTIDE SEQUENCE [LARGE SCALE GENOMIC DNA]</scope>
    <source>
        <strain evidence="1 6">NCTC10638</strain>
        <strain evidence="2 5">NCTC9380</strain>
    </source>
</reference>
<keyword evidence="8" id="KW-1185">Reference proteome</keyword>
<dbReference type="Proteomes" id="UP000254802">
    <property type="component" value="Unassembled WGS sequence"/>
</dbReference>
<organism evidence="4 7">
    <name type="scientific">Mannheimia haemolytica</name>
    <name type="common">Pasteurella haemolytica</name>
    <dbReference type="NCBI Taxonomy" id="75985"/>
    <lineage>
        <taxon>Bacteria</taxon>
        <taxon>Pseudomonadati</taxon>
        <taxon>Pseudomonadota</taxon>
        <taxon>Gammaproteobacteria</taxon>
        <taxon>Pasteurellales</taxon>
        <taxon>Pasteurellaceae</taxon>
        <taxon>Mannheimia</taxon>
    </lineage>
</organism>